<comment type="caution">
    <text evidence="1">The sequence shown here is derived from an EMBL/GenBank/DDBJ whole genome shotgun (WGS) entry which is preliminary data.</text>
</comment>
<reference evidence="1 2" key="1">
    <citation type="journal article" date="2021" name="Comput. Struct. Biotechnol. J.">
        <title>De novo genome assembly of the potent medicinal plant Rehmannia glutinosa using nanopore technology.</title>
        <authorList>
            <person name="Ma L."/>
            <person name="Dong C."/>
            <person name="Song C."/>
            <person name="Wang X."/>
            <person name="Zheng X."/>
            <person name="Niu Y."/>
            <person name="Chen S."/>
            <person name="Feng W."/>
        </authorList>
    </citation>
    <scope>NUCLEOTIDE SEQUENCE [LARGE SCALE GENOMIC DNA]</scope>
    <source>
        <strain evidence="1">DH-2019</strain>
    </source>
</reference>
<evidence type="ECO:0000313" key="1">
    <source>
        <dbReference type="EMBL" id="KAK6157730.1"/>
    </source>
</evidence>
<dbReference type="Proteomes" id="UP001318860">
    <property type="component" value="Unassembled WGS sequence"/>
</dbReference>
<proteinExistence type="predicted"/>
<protein>
    <submittedName>
        <fullName evidence="1">Uncharacterized protein</fullName>
    </submittedName>
</protein>
<organism evidence="1 2">
    <name type="scientific">Rehmannia glutinosa</name>
    <name type="common">Chinese foxglove</name>
    <dbReference type="NCBI Taxonomy" id="99300"/>
    <lineage>
        <taxon>Eukaryota</taxon>
        <taxon>Viridiplantae</taxon>
        <taxon>Streptophyta</taxon>
        <taxon>Embryophyta</taxon>
        <taxon>Tracheophyta</taxon>
        <taxon>Spermatophyta</taxon>
        <taxon>Magnoliopsida</taxon>
        <taxon>eudicotyledons</taxon>
        <taxon>Gunneridae</taxon>
        <taxon>Pentapetalae</taxon>
        <taxon>asterids</taxon>
        <taxon>lamiids</taxon>
        <taxon>Lamiales</taxon>
        <taxon>Orobanchaceae</taxon>
        <taxon>Rehmannieae</taxon>
        <taxon>Rehmannia</taxon>
    </lineage>
</organism>
<sequence>MLQIVPHSIVLNYVFLITVQLKWAWDYLLYQSFFHPNGVVLLPEHADDLNVMSYENESESEECSVVGIWPHDVSIVPEQPPAARGGAPPGTGTVQLLRHQIQ</sequence>
<evidence type="ECO:0000313" key="2">
    <source>
        <dbReference type="Proteomes" id="UP001318860"/>
    </source>
</evidence>
<keyword evidence="2" id="KW-1185">Reference proteome</keyword>
<accession>A0ABR0XF33</accession>
<dbReference type="EMBL" id="JABTTQ020000005">
    <property type="protein sequence ID" value="KAK6157730.1"/>
    <property type="molecule type" value="Genomic_DNA"/>
</dbReference>
<gene>
    <name evidence="1" type="ORF">DH2020_011978</name>
</gene>
<name>A0ABR0XF33_REHGL</name>